<dbReference type="Proteomes" id="UP000000674">
    <property type="component" value="Chromosome"/>
</dbReference>
<evidence type="ECO:0000256" key="3">
    <source>
        <dbReference type="ARBA" id="ARBA00022729"/>
    </source>
</evidence>
<keyword evidence="3" id="KW-0732">Signal</keyword>
<dbReference type="Pfam" id="PF24517">
    <property type="entry name" value="CBM96"/>
    <property type="match status" value="1"/>
</dbReference>
<evidence type="ECO:0000256" key="2">
    <source>
        <dbReference type="ARBA" id="ARBA00022525"/>
    </source>
</evidence>
<dbReference type="InterPro" id="IPR055372">
    <property type="entry name" value="CBM96"/>
</dbReference>
<comment type="subcellular location">
    <subcellularLocation>
        <location evidence="1">Secreted</location>
    </subcellularLocation>
</comment>
<dbReference type="KEGG" id="mtp:Mthe_0338"/>
<gene>
    <name evidence="5" type="ordered locus">Mthe_0338</name>
</gene>
<evidence type="ECO:0000256" key="1">
    <source>
        <dbReference type="ARBA" id="ARBA00004613"/>
    </source>
</evidence>
<accession>A0B608</accession>
<protein>
    <recommendedName>
        <fullName evidence="4">Carbohydrate-binding module family 96 domain-containing protein</fullName>
    </recommendedName>
</protein>
<dbReference type="AlphaFoldDB" id="A0B608"/>
<dbReference type="PROSITE" id="PS51257">
    <property type="entry name" value="PROKAR_LIPOPROTEIN"/>
    <property type="match status" value="1"/>
</dbReference>
<reference evidence="5 6" key="1">
    <citation type="submission" date="2006-10" db="EMBL/GenBank/DDBJ databases">
        <title>Complete sequence of Methanosaeta thermophila PT.</title>
        <authorList>
            <consortium name="US DOE Joint Genome Institute"/>
            <person name="Copeland A."/>
            <person name="Lucas S."/>
            <person name="Lapidus A."/>
            <person name="Barry K."/>
            <person name="Detter J.C."/>
            <person name="Glavina del Rio T."/>
            <person name="Hammon N."/>
            <person name="Israni S."/>
            <person name="Pitluck S."/>
            <person name="Chain P."/>
            <person name="Malfatti S."/>
            <person name="Shin M."/>
            <person name="Vergez L."/>
            <person name="Schmutz J."/>
            <person name="Larimer F."/>
            <person name="Land M."/>
            <person name="Hauser L."/>
            <person name="Kyrpides N."/>
            <person name="Kim E."/>
            <person name="Smith K.S."/>
            <person name="Ingram-Smith C."/>
            <person name="Richardson P."/>
        </authorList>
    </citation>
    <scope>NUCLEOTIDE SEQUENCE [LARGE SCALE GENOMIC DNA]</scope>
    <source>
        <strain evidence="6">DSM 6194 / JCM 14653 / NBRC 101360 / PT</strain>
    </source>
</reference>
<feature type="domain" description="Carbohydrate-binding module family 96" evidence="4">
    <location>
        <begin position="28"/>
        <end position="178"/>
    </location>
</feature>
<evidence type="ECO:0000259" key="4">
    <source>
        <dbReference type="Pfam" id="PF24517"/>
    </source>
</evidence>
<evidence type="ECO:0000313" key="6">
    <source>
        <dbReference type="Proteomes" id="UP000000674"/>
    </source>
</evidence>
<evidence type="ECO:0000313" key="5">
    <source>
        <dbReference type="EMBL" id="ABK14132.1"/>
    </source>
</evidence>
<dbReference type="GO" id="GO:0005576">
    <property type="term" value="C:extracellular region"/>
    <property type="evidence" value="ECO:0007669"/>
    <property type="project" value="UniProtKB-SubCell"/>
</dbReference>
<sequence length="187" mass="19905">MKSVYATLMLFLLLGLACAGTFTAGLDVDTYVDRDNPNDTFGDATTLWVASAAGEPVKIAYIGFINAFGNQGIFSPDQVSTATLKLTVSDVEKPGIIKVYFVYGYISPELTWEDAPEAVENASAEIEIDSPGEYTLDATDIIKEAVRTCTEGCPYGLKIVAEGDASVGLASSEVSKGSTELKYIAEM</sequence>
<name>A0B608_METTP</name>
<dbReference type="HOGENOM" id="CLU_1418691_0_0_2"/>
<keyword evidence="6" id="KW-1185">Reference proteome</keyword>
<proteinExistence type="predicted"/>
<keyword evidence="2" id="KW-0964">Secreted</keyword>
<dbReference type="NCBIfam" id="NF033679">
    <property type="entry name" value="DNRLRE_dom"/>
    <property type="match status" value="1"/>
</dbReference>
<organism evidence="5 6">
    <name type="scientific">Methanothrix thermoacetophila (strain DSM 6194 / JCM 14653 / NBRC 101360 / PT)</name>
    <name type="common">Methanosaeta thermophila</name>
    <dbReference type="NCBI Taxonomy" id="349307"/>
    <lineage>
        <taxon>Archaea</taxon>
        <taxon>Methanobacteriati</taxon>
        <taxon>Methanobacteriota</taxon>
        <taxon>Stenosarchaea group</taxon>
        <taxon>Methanomicrobia</taxon>
        <taxon>Methanotrichales</taxon>
        <taxon>Methanotrichaceae</taxon>
        <taxon>Methanothrix</taxon>
    </lineage>
</organism>
<dbReference type="EMBL" id="CP000477">
    <property type="protein sequence ID" value="ABK14132.1"/>
    <property type="molecule type" value="Genomic_DNA"/>
</dbReference>